<evidence type="ECO:0000313" key="4">
    <source>
        <dbReference type="Proteomes" id="UP000604046"/>
    </source>
</evidence>
<sequence>MPCLPCGWRRQCPDTAEVRACGGLASSKGNGLFATRSLVEDELLFEEDPVCGMAMLMFDDAASGRFCQHCLVLLREDSETVSCLQECGASYCSHACRDAAKWAYHDVLCPVANPRWGEYVERARECGNEYYVLAARALASLRNCTPADDGEMWTRTPWFGYAAPPWWQTMKRPIYDTDDESDGDSASQPQDLDSEDNASLDRFFQSAVRTQTSEMAEELAAILANSDSVWSSLLAGPQASEALGRLMGLVRVNSMAIQSQTGGDSGDDVELAKGMAIYPVTSAMNHDAESNCYVASNPSEPQRCYVRTRRAVAAGEELCIDYLSGAPYSDEQRCDILQHQYGIPST</sequence>
<dbReference type="Gene3D" id="2.170.270.10">
    <property type="entry name" value="SET domain"/>
    <property type="match status" value="1"/>
</dbReference>
<accession>A0A812P908</accession>
<dbReference type="InterPro" id="IPR050869">
    <property type="entry name" value="H3K4_H4K5_MeTrfase"/>
</dbReference>
<dbReference type="Proteomes" id="UP000604046">
    <property type="component" value="Unassembled WGS sequence"/>
</dbReference>
<dbReference type="AlphaFoldDB" id="A0A812P908"/>
<dbReference type="GO" id="GO:0005634">
    <property type="term" value="C:nucleus"/>
    <property type="evidence" value="ECO:0007669"/>
    <property type="project" value="TreeGrafter"/>
</dbReference>
<feature type="region of interest" description="Disordered" evidence="1">
    <location>
        <begin position="173"/>
        <end position="197"/>
    </location>
</feature>
<dbReference type="InterPro" id="IPR001214">
    <property type="entry name" value="SET_dom"/>
</dbReference>
<dbReference type="SUPFAM" id="SSF82199">
    <property type="entry name" value="SET domain"/>
    <property type="match status" value="1"/>
</dbReference>
<name>A0A812P908_9DINO</name>
<dbReference type="PANTHER" id="PTHR12197">
    <property type="entry name" value="HISTONE-LYSINE N-METHYLTRANSFERASE SMYD"/>
    <property type="match status" value="1"/>
</dbReference>
<evidence type="ECO:0000256" key="1">
    <source>
        <dbReference type="SAM" id="MobiDB-lite"/>
    </source>
</evidence>
<dbReference type="PANTHER" id="PTHR12197:SF251">
    <property type="entry name" value="EG:BACR7C10.4 PROTEIN"/>
    <property type="match status" value="1"/>
</dbReference>
<dbReference type="EMBL" id="CAJNDS010002112">
    <property type="protein sequence ID" value="CAE7333865.1"/>
    <property type="molecule type" value="Genomic_DNA"/>
</dbReference>
<evidence type="ECO:0000259" key="2">
    <source>
        <dbReference type="PROSITE" id="PS50280"/>
    </source>
</evidence>
<dbReference type="Gene3D" id="6.10.140.2220">
    <property type="match status" value="1"/>
</dbReference>
<organism evidence="3 4">
    <name type="scientific">Symbiodinium natans</name>
    <dbReference type="NCBI Taxonomy" id="878477"/>
    <lineage>
        <taxon>Eukaryota</taxon>
        <taxon>Sar</taxon>
        <taxon>Alveolata</taxon>
        <taxon>Dinophyceae</taxon>
        <taxon>Suessiales</taxon>
        <taxon>Symbiodiniaceae</taxon>
        <taxon>Symbiodinium</taxon>
    </lineage>
</organism>
<dbReference type="InterPro" id="IPR046341">
    <property type="entry name" value="SET_dom_sf"/>
</dbReference>
<reference evidence="3" key="1">
    <citation type="submission" date="2021-02" db="EMBL/GenBank/DDBJ databases">
        <authorList>
            <person name="Dougan E. K."/>
            <person name="Rhodes N."/>
            <person name="Thang M."/>
            <person name="Chan C."/>
        </authorList>
    </citation>
    <scope>NUCLEOTIDE SEQUENCE</scope>
</reference>
<comment type="caution">
    <text evidence="3">The sequence shown here is derived from an EMBL/GenBank/DDBJ whole genome shotgun (WGS) entry which is preliminary data.</text>
</comment>
<protein>
    <submittedName>
        <fullName evidence="3">SMYD5 protein</fullName>
    </submittedName>
</protein>
<evidence type="ECO:0000313" key="3">
    <source>
        <dbReference type="EMBL" id="CAE7333865.1"/>
    </source>
</evidence>
<dbReference type="Pfam" id="PF00856">
    <property type="entry name" value="SET"/>
    <property type="match status" value="1"/>
</dbReference>
<proteinExistence type="predicted"/>
<feature type="domain" description="SET" evidence="2">
    <location>
        <begin position="14"/>
        <end position="323"/>
    </location>
</feature>
<keyword evidence="4" id="KW-1185">Reference proteome</keyword>
<gene>
    <name evidence="3" type="primary">SMYD5</name>
    <name evidence="3" type="ORF">SNAT2548_LOCUS17462</name>
</gene>
<dbReference type="OrthoDB" id="438641at2759"/>
<dbReference type="PROSITE" id="PS50280">
    <property type="entry name" value="SET"/>
    <property type="match status" value="1"/>
</dbReference>
<dbReference type="Gene3D" id="1.10.220.160">
    <property type="match status" value="1"/>
</dbReference>